<dbReference type="Proteomes" id="UP000070578">
    <property type="component" value="Unassembled WGS sequence"/>
</dbReference>
<keyword evidence="1 3" id="KW-0597">Phosphoprotein</keyword>
<dbReference type="PANTHER" id="PTHR44591">
    <property type="entry name" value="STRESS RESPONSE REGULATOR PROTEIN 1"/>
    <property type="match status" value="1"/>
</dbReference>
<dbReference type="GO" id="GO:0000160">
    <property type="term" value="P:phosphorelay signal transduction system"/>
    <property type="evidence" value="ECO:0007669"/>
    <property type="project" value="UniProtKB-KW"/>
</dbReference>
<keyword evidence="6" id="KW-0238">DNA-binding</keyword>
<dbReference type="InterPro" id="IPR001789">
    <property type="entry name" value="Sig_transdc_resp-reg_receiver"/>
</dbReference>
<dbReference type="InterPro" id="IPR011006">
    <property type="entry name" value="CheY-like_superfamily"/>
</dbReference>
<organism evidence="6 7">
    <name type="scientific">Candidatus Gallionella acididurans</name>
    <dbReference type="NCBI Taxonomy" id="1796491"/>
    <lineage>
        <taxon>Bacteria</taxon>
        <taxon>Pseudomonadati</taxon>
        <taxon>Pseudomonadota</taxon>
        <taxon>Betaproteobacteria</taxon>
        <taxon>Nitrosomonadales</taxon>
        <taxon>Gallionellaceae</taxon>
        <taxon>Gallionella</taxon>
    </lineage>
</organism>
<evidence type="ECO:0000256" key="2">
    <source>
        <dbReference type="ARBA" id="ARBA00023012"/>
    </source>
</evidence>
<feature type="modified residue" description="4-aspartylphosphate" evidence="3">
    <location>
        <position position="219"/>
    </location>
</feature>
<evidence type="ECO:0000256" key="3">
    <source>
        <dbReference type="PROSITE-ProRule" id="PRU00169"/>
    </source>
</evidence>
<proteinExistence type="predicted"/>
<dbReference type="Pfam" id="PF00072">
    <property type="entry name" value="Response_reg"/>
    <property type="match status" value="1"/>
</dbReference>
<sequence>MKKDTYSVEVIGFNQTELMALTSVFDLSSRRVPKFARHNAFEIPPDILLVDANDIAAVRLLGERNASGVIPTIMVGDSNRGTGWPLLARPIRWMKLFQAFDVAIGSRPSETPAPALAPGTARPLGAAKSPDMQPDAGIEEAALQIPAAKAQMSAGEISGVWRAQNPRIESVLVVDDNLTVREFMKNKLAPFNFNVDYAENGEQAIGFTGQKHYTCIFLDVVMPGIDGYQVCKLIKSNRSAQKSAVVMLTSKDSPFDKIRGSMSGCDAYLTKPVDEEKLLATIARFLRLN</sequence>
<dbReference type="CDD" id="cd17574">
    <property type="entry name" value="REC_OmpR"/>
    <property type="match status" value="1"/>
</dbReference>
<evidence type="ECO:0000256" key="4">
    <source>
        <dbReference type="SAM" id="MobiDB-lite"/>
    </source>
</evidence>
<accession>A0A139BVV7</accession>
<dbReference type="Gene3D" id="3.40.50.2300">
    <property type="match status" value="1"/>
</dbReference>
<gene>
    <name evidence="6" type="ORF">AWT59_0784</name>
</gene>
<dbReference type="SUPFAM" id="SSF52172">
    <property type="entry name" value="CheY-like"/>
    <property type="match status" value="1"/>
</dbReference>
<evidence type="ECO:0000256" key="1">
    <source>
        <dbReference type="ARBA" id="ARBA00022553"/>
    </source>
</evidence>
<dbReference type="GO" id="GO:0003677">
    <property type="term" value="F:DNA binding"/>
    <property type="evidence" value="ECO:0007669"/>
    <property type="project" value="UniProtKB-KW"/>
</dbReference>
<name>A0A139BVV7_9PROT</name>
<dbReference type="PROSITE" id="PS50110">
    <property type="entry name" value="RESPONSE_REGULATORY"/>
    <property type="match status" value="1"/>
</dbReference>
<comment type="caution">
    <text evidence="6">The sequence shown here is derived from an EMBL/GenBank/DDBJ whole genome shotgun (WGS) entry which is preliminary data.</text>
</comment>
<dbReference type="SMART" id="SM00448">
    <property type="entry name" value="REC"/>
    <property type="match status" value="1"/>
</dbReference>
<evidence type="ECO:0000259" key="5">
    <source>
        <dbReference type="PROSITE" id="PS50110"/>
    </source>
</evidence>
<feature type="domain" description="Response regulatory" evidence="5">
    <location>
        <begin position="170"/>
        <end position="286"/>
    </location>
</feature>
<protein>
    <submittedName>
        <fullName evidence="6">Response regulator with CheY-like receiver domain and winged-helix DNA-binding domain</fullName>
    </submittedName>
</protein>
<dbReference type="EMBL" id="LSLI01000011">
    <property type="protein sequence ID" value="KXS33117.1"/>
    <property type="molecule type" value="Genomic_DNA"/>
</dbReference>
<evidence type="ECO:0000313" key="7">
    <source>
        <dbReference type="Proteomes" id="UP000070578"/>
    </source>
</evidence>
<dbReference type="PANTHER" id="PTHR44591:SF14">
    <property type="entry name" value="PROTEIN PILG"/>
    <property type="match status" value="1"/>
</dbReference>
<dbReference type="AlphaFoldDB" id="A0A139BVV7"/>
<keyword evidence="2" id="KW-0902">Two-component regulatory system</keyword>
<feature type="region of interest" description="Disordered" evidence="4">
    <location>
        <begin position="111"/>
        <end position="132"/>
    </location>
</feature>
<dbReference type="InterPro" id="IPR050595">
    <property type="entry name" value="Bact_response_regulator"/>
</dbReference>
<reference evidence="6 7" key="1">
    <citation type="submission" date="2016-02" db="EMBL/GenBank/DDBJ databases">
        <authorList>
            <person name="Wen L."/>
            <person name="He K."/>
            <person name="Yang H."/>
        </authorList>
    </citation>
    <scope>NUCLEOTIDE SEQUENCE [LARGE SCALE GENOMIC DNA]</scope>
    <source>
        <strain evidence="6">ShG14-8</strain>
    </source>
</reference>
<reference evidence="6 7" key="2">
    <citation type="submission" date="2016-03" db="EMBL/GenBank/DDBJ databases">
        <title>New uncultured bacterium of the family Gallionellaceae from acid mine drainage: description and reconstruction of genome based on metagenomic analysis of microbial community.</title>
        <authorList>
            <person name="Kadnikov V."/>
            <person name="Ivasenko D."/>
            <person name="Beletsky A."/>
            <person name="Mardanov A."/>
            <person name="Danilova E."/>
            <person name="Pimenov N."/>
            <person name="Karnachuk O."/>
            <person name="Ravin N."/>
        </authorList>
    </citation>
    <scope>NUCLEOTIDE SEQUENCE [LARGE SCALE GENOMIC DNA]</scope>
    <source>
        <strain evidence="6">ShG14-8</strain>
    </source>
</reference>
<evidence type="ECO:0000313" key="6">
    <source>
        <dbReference type="EMBL" id="KXS33117.1"/>
    </source>
</evidence>